<evidence type="ECO:0000313" key="2">
    <source>
        <dbReference type="Proteomes" id="UP000289323"/>
    </source>
</evidence>
<dbReference type="Proteomes" id="UP000289323">
    <property type="component" value="Unassembled WGS sequence"/>
</dbReference>
<sequence>MAGDLDEGFQAVLLQQDTAPLEACLGEGDLCDAVQASRYQSQGAQVFRVDRADDEKQDFIWKVQEPLPNQLVERLAVGALERPDGLVGAAERAGVAADVQLVHAVGAAKHVADDARDRRVQRPAADEVDAPRLGRQAAAAAAVGAGDQLLAAQAHRQRLRLDDGARVRLGRPALRRLLQVAAVGGVAGVPPGARADIGHDLREVEVQAELGAVGRARAHVERRGGQGVLVEGGPGVGGGAAVGGLGQSVAHLLARQAAHSMNMYWPGVVGWLKKW</sequence>
<reference evidence="1 2" key="1">
    <citation type="submission" date="2018-04" db="EMBL/GenBank/DDBJ databases">
        <authorList>
            <person name="Huttner S."/>
            <person name="Dainat J."/>
        </authorList>
    </citation>
    <scope>NUCLEOTIDE SEQUENCE [LARGE SCALE GENOMIC DNA]</scope>
</reference>
<dbReference type="EMBL" id="OUUZ01000009">
    <property type="protein sequence ID" value="SPQ22727.1"/>
    <property type="molecule type" value="Genomic_DNA"/>
</dbReference>
<organism evidence="1 2">
    <name type="scientific">Thermothielavioides terrestris</name>
    <dbReference type="NCBI Taxonomy" id="2587410"/>
    <lineage>
        <taxon>Eukaryota</taxon>
        <taxon>Fungi</taxon>
        <taxon>Dikarya</taxon>
        <taxon>Ascomycota</taxon>
        <taxon>Pezizomycotina</taxon>
        <taxon>Sordariomycetes</taxon>
        <taxon>Sordariomycetidae</taxon>
        <taxon>Sordariales</taxon>
        <taxon>Chaetomiaceae</taxon>
        <taxon>Thermothielavioides</taxon>
    </lineage>
</organism>
<accession>A0A446BJP4</accession>
<evidence type="ECO:0000313" key="1">
    <source>
        <dbReference type="EMBL" id="SPQ22727.1"/>
    </source>
</evidence>
<name>A0A446BJP4_9PEZI</name>
<gene>
    <name evidence="1" type="ORF">TT172_LOCUS5146</name>
</gene>
<protein>
    <submittedName>
        <fullName evidence="1">Dc46b592-a089-4a06-9c88-422163e4bce4</fullName>
    </submittedName>
</protein>
<proteinExistence type="predicted"/>
<dbReference type="AlphaFoldDB" id="A0A446BJP4"/>